<comment type="function">
    <text evidence="7">Cleaves proteins, imported into the mitochondrion, to their mature size. While most mitochondrial precursor proteins are processed to the mature form in one step by mitochondrial processing peptidase (MPP), the sequential cleavage by MIP of an octapeptide after initial processing by MPP is a required step for a subgroup of nuclear-encoded precursor proteins destined for the matrix or the inner membrane.</text>
</comment>
<evidence type="ECO:0000259" key="10">
    <source>
        <dbReference type="Pfam" id="PF19310"/>
    </source>
</evidence>
<evidence type="ECO:0000256" key="6">
    <source>
        <dbReference type="ARBA" id="ARBA00023049"/>
    </source>
</evidence>
<keyword evidence="5 8" id="KW-0862">Zinc</keyword>
<dbReference type="Proteomes" id="UP000053558">
    <property type="component" value="Unassembled WGS sequence"/>
</dbReference>
<evidence type="ECO:0000256" key="3">
    <source>
        <dbReference type="ARBA" id="ARBA00022723"/>
    </source>
</evidence>
<dbReference type="OMA" id="YMITLVN"/>
<evidence type="ECO:0000256" key="1">
    <source>
        <dbReference type="ARBA" id="ARBA00006040"/>
    </source>
</evidence>
<evidence type="ECO:0000313" key="11">
    <source>
        <dbReference type="EMBL" id="EIW85951.1"/>
    </source>
</evidence>
<gene>
    <name evidence="11" type="ORF">CONPUDRAFT_148082</name>
</gene>
<accession>A0A5M3N4V7</accession>
<dbReference type="Gene3D" id="1.20.1050.40">
    <property type="entry name" value="Endopeptidase. Chain P, domain 1"/>
    <property type="match status" value="1"/>
</dbReference>
<dbReference type="GO" id="GO:0005758">
    <property type="term" value="C:mitochondrial intermembrane space"/>
    <property type="evidence" value="ECO:0007669"/>
    <property type="project" value="TreeGrafter"/>
</dbReference>
<dbReference type="GO" id="GO:0046872">
    <property type="term" value="F:metal ion binding"/>
    <property type="evidence" value="ECO:0007669"/>
    <property type="project" value="UniProtKB-UniRule"/>
</dbReference>
<dbReference type="RefSeq" id="XP_007762933.1">
    <property type="nucleotide sequence ID" value="XM_007764743.1"/>
</dbReference>
<sequence>MANLAAPQAPPRWDHSPEEVVALMKAAIEARKELDDRVGTLHADECTFESVFVPLAEGDGELLAMSEYMMFYKEVAPSDALREASEQAAKLYNDFTVENSMRLDVFHAKAAAEKNIRASGRWDTLTTEEKRLVEQMVLDGKRSGLALPDEEREELVKLKKELVAVCAEFGRNLNEENGHISFTLEELDGVPQSDMDGYTEKNYEGTSALFECSLTPSDIVPIIKFAHSPATRQRAFEAREGRLAINAPLFDRALELRRQITSMLGYACWADYITEVKMIKTGKNAADFLDDLTEKLRPIGERERKTLLRLKKEECEKRGLPFDGCLNVWDESYFTRIFIESTLHFDTAPLKEYFPVAVIVPKILDIYQNLLGVQFTEVDDAHKQVWHPDVRQFEVWEKDAKTEEDFIGHVYLDLYPRPNKFGHAAIWPFTTARYMPTQDGTCGKRVYPVTAIVANLAKPSPERPALASHMDVWIFFHEMGHVFHCQLSRGVRFSRFSGVSVAGDFGEAPSQMLENWCWEPSILERMTSHYQTGDPMPREMIEKLVKSRYMNVGLFQLRQISIARYDMKVHIDKEVRDAIKLWNELREEIALVKSGNYQPGHVTFPHMLGGWNAGASYYGYLYSLVYAADMYTVFKPDPFSPELGRRYRDEILNVGGSRDEIESLTRFLGRKPIANAFKDVVFAAVKSIGE</sequence>
<keyword evidence="6 8" id="KW-0482">Metalloprotease</keyword>
<dbReference type="AlphaFoldDB" id="A0A5M3N4V7"/>
<proteinExistence type="inferred from homology"/>
<feature type="domain" description="Peptidase M3A/M3B catalytic" evidence="9">
    <location>
        <begin position="226"/>
        <end position="678"/>
    </location>
</feature>
<keyword evidence="3 8" id="KW-0479">Metal-binding</keyword>
<comment type="caution">
    <text evidence="11">The sequence shown here is derived from an EMBL/GenBank/DDBJ whole genome shotgun (WGS) entry which is preliminary data.</text>
</comment>
<organism evidence="11 12">
    <name type="scientific">Coniophora puteana (strain RWD-64-598)</name>
    <name type="common">Brown rot fungus</name>
    <dbReference type="NCBI Taxonomy" id="741705"/>
    <lineage>
        <taxon>Eukaryota</taxon>
        <taxon>Fungi</taxon>
        <taxon>Dikarya</taxon>
        <taxon>Basidiomycota</taxon>
        <taxon>Agaricomycotina</taxon>
        <taxon>Agaricomycetes</taxon>
        <taxon>Agaricomycetidae</taxon>
        <taxon>Boletales</taxon>
        <taxon>Coniophorineae</taxon>
        <taxon>Coniophoraceae</taxon>
        <taxon>Coniophora</taxon>
    </lineage>
</organism>
<evidence type="ECO:0000256" key="4">
    <source>
        <dbReference type="ARBA" id="ARBA00022801"/>
    </source>
</evidence>
<dbReference type="Gene3D" id="1.10.1370.10">
    <property type="entry name" value="Neurolysin, domain 3"/>
    <property type="match status" value="1"/>
</dbReference>
<dbReference type="InterPro" id="IPR045666">
    <property type="entry name" value="OpdA_N"/>
</dbReference>
<dbReference type="GO" id="GO:0006518">
    <property type="term" value="P:peptide metabolic process"/>
    <property type="evidence" value="ECO:0007669"/>
    <property type="project" value="TreeGrafter"/>
</dbReference>
<protein>
    <submittedName>
        <fullName evidence="11">Metalloprotease</fullName>
    </submittedName>
</protein>
<dbReference type="OrthoDB" id="534666at2759"/>
<dbReference type="EMBL" id="JH711573">
    <property type="protein sequence ID" value="EIW85951.1"/>
    <property type="molecule type" value="Genomic_DNA"/>
</dbReference>
<dbReference type="InterPro" id="IPR024080">
    <property type="entry name" value="Neurolysin/TOP_N"/>
</dbReference>
<evidence type="ECO:0000313" key="12">
    <source>
        <dbReference type="Proteomes" id="UP000053558"/>
    </source>
</evidence>
<reference evidence="12" key="1">
    <citation type="journal article" date="2012" name="Science">
        <title>The Paleozoic origin of enzymatic lignin decomposition reconstructed from 31 fungal genomes.</title>
        <authorList>
            <person name="Floudas D."/>
            <person name="Binder M."/>
            <person name="Riley R."/>
            <person name="Barry K."/>
            <person name="Blanchette R.A."/>
            <person name="Henrissat B."/>
            <person name="Martinez A.T."/>
            <person name="Otillar R."/>
            <person name="Spatafora J.W."/>
            <person name="Yadav J.S."/>
            <person name="Aerts A."/>
            <person name="Benoit I."/>
            <person name="Boyd A."/>
            <person name="Carlson A."/>
            <person name="Copeland A."/>
            <person name="Coutinho P.M."/>
            <person name="de Vries R.P."/>
            <person name="Ferreira P."/>
            <person name="Findley K."/>
            <person name="Foster B."/>
            <person name="Gaskell J."/>
            <person name="Glotzer D."/>
            <person name="Gorecki P."/>
            <person name="Heitman J."/>
            <person name="Hesse C."/>
            <person name="Hori C."/>
            <person name="Igarashi K."/>
            <person name="Jurgens J.A."/>
            <person name="Kallen N."/>
            <person name="Kersten P."/>
            <person name="Kohler A."/>
            <person name="Kuees U."/>
            <person name="Kumar T.K.A."/>
            <person name="Kuo A."/>
            <person name="LaButti K."/>
            <person name="Larrondo L.F."/>
            <person name="Lindquist E."/>
            <person name="Ling A."/>
            <person name="Lombard V."/>
            <person name="Lucas S."/>
            <person name="Lundell T."/>
            <person name="Martin R."/>
            <person name="McLaughlin D.J."/>
            <person name="Morgenstern I."/>
            <person name="Morin E."/>
            <person name="Murat C."/>
            <person name="Nagy L.G."/>
            <person name="Nolan M."/>
            <person name="Ohm R.A."/>
            <person name="Patyshakuliyeva A."/>
            <person name="Rokas A."/>
            <person name="Ruiz-Duenas F.J."/>
            <person name="Sabat G."/>
            <person name="Salamov A."/>
            <person name="Samejima M."/>
            <person name="Schmutz J."/>
            <person name="Slot J.C."/>
            <person name="St John F."/>
            <person name="Stenlid J."/>
            <person name="Sun H."/>
            <person name="Sun S."/>
            <person name="Syed K."/>
            <person name="Tsang A."/>
            <person name="Wiebenga A."/>
            <person name="Young D."/>
            <person name="Pisabarro A."/>
            <person name="Eastwood D.C."/>
            <person name="Martin F."/>
            <person name="Cullen D."/>
            <person name="Grigoriev I.V."/>
            <person name="Hibbett D.S."/>
        </authorList>
    </citation>
    <scope>NUCLEOTIDE SEQUENCE [LARGE SCALE GENOMIC DNA]</scope>
    <source>
        <strain evidence="12">RWD-64-598 SS2</strain>
    </source>
</reference>
<keyword evidence="2 8" id="KW-0645">Protease</keyword>
<dbReference type="CDD" id="cd06455">
    <property type="entry name" value="M3A_TOP"/>
    <property type="match status" value="1"/>
</dbReference>
<dbReference type="SUPFAM" id="SSF55486">
    <property type="entry name" value="Metalloproteases ('zincins'), catalytic domain"/>
    <property type="match status" value="1"/>
</dbReference>
<dbReference type="InterPro" id="IPR024077">
    <property type="entry name" value="Neurolysin/TOP_dom2"/>
</dbReference>
<evidence type="ECO:0000256" key="2">
    <source>
        <dbReference type="ARBA" id="ARBA00022670"/>
    </source>
</evidence>
<name>A0A5M3N4V7_CONPW</name>
<evidence type="ECO:0000256" key="8">
    <source>
        <dbReference type="RuleBase" id="RU003435"/>
    </source>
</evidence>
<comment type="cofactor">
    <cofactor evidence="8">
        <name>Zn(2+)</name>
        <dbReference type="ChEBI" id="CHEBI:29105"/>
    </cofactor>
    <text evidence="8">Binds 1 zinc ion.</text>
</comment>
<dbReference type="Pfam" id="PF01432">
    <property type="entry name" value="Peptidase_M3"/>
    <property type="match status" value="1"/>
</dbReference>
<dbReference type="Gene3D" id="3.40.390.10">
    <property type="entry name" value="Collagenase (Catalytic Domain)"/>
    <property type="match status" value="1"/>
</dbReference>
<evidence type="ECO:0000259" key="9">
    <source>
        <dbReference type="Pfam" id="PF01432"/>
    </source>
</evidence>
<keyword evidence="12" id="KW-1185">Reference proteome</keyword>
<dbReference type="GO" id="GO:0004222">
    <property type="term" value="F:metalloendopeptidase activity"/>
    <property type="evidence" value="ECO:0007669"/>
    <property type="project" value="InterPro"/>
</dbReference>
<evidence type="ECO:0000256" key="7">
    <source>
        <dbReference type="ARBA" id="ARBA00025208"/>
    </source>
</evidence>
<keyword evidence="4 8" id="KW-0378">Hydrolase</keyword>
<dbReference type="Pfam" id="PF19310">
    <property type="entry name" value="TOP_N"/>
    <property type="match status" value="1"/>
</dbReference>
<feature type="domain" description="Oligopeptidase A N-terminal" evidence="10">
    <location>
        <begin position="45"/>
        <end position="152"/>
    </location>
</feature>
<dbReference type="KEGG" id="cput:CONPUDRAFT_148082"/>
<dbReference type="PANTHER" id="PTHR11804">
    <property type="entry name" value="PROTEASE M3 THIMET OLIGOPEPTIDASE-RELATED"/>
    <property type="match status" value="1"/>
</dbReference>
<dbReference type="GeneID" id="19202436"/>
<comment type="similarity">
    <text evidence="1 8">Belongs to the peptidase M3 family.</text>
</comment>
<dbReference type="GO" id="GO:0006508">
    <property type="term" value="P:proteolysis"/>
    <property type="evidence" value="ECO:0007669"/>
    <property type="project" value="UniProtKB-KW"/>
</dbReference>
<evidence type="ECO:0000256" key="5">
    <source>
        <dbReference type="ARBA" id="ARBA00022833"/>
    </source>
</evidence>
<dbReference type="InterPro" id="IPR045090">
    <property type="entry name" value="Pept_M3A_M3B"/>
</dbReference>
<dbReference type="InterPro" id="IPR001567">
    <property type="entry name" value="Pept_M3A_M3B_dom"/>
</dbReference>
<dbReference type="InterPro" id="IPR024079">
    <property type="entry name" value="MetalloPept_cat_dom_sf"/>
</dbReference>
<dbReference type="PANTHER" id="PTHR11804:SF84">
    <property type="entry name" value="SACCHAROLYSIN"/>
    <property type="match status" value="1"/>
</dbReference>